<evidence type="ECO:0000256" key="1">
    <source>
        <dbReference type="SAM" id="SignalP"/>
    </source>
</evidence>
<accession>A0A6V8LS56</accession>
<reference evidence="2 3" key="2">
    <citation type="submission" date="2020-05" db="EMBL/GenBank/DDBJ databases">
        <title>Draft genome sequence of Desulfovibrio sp. strainFSS-1.</title>
        <authorList>
            <person name="Shimoshige H."/>
            <person name="Kobayashi H."/>
            <person name="Maekawa T."/>
        </authorList>
    </citation>
    <scope>NUCLEOTIDE SEQUENCE [LARGE SCALE GENOMIC DNA]</scope>
    <source>
        <strain evidence="2 3">SIID29052-01</strain>
    </source>
</reference>
<organism evidence="2 3">
    <name type="scientific">Fundidesulfovibrio magnetotacticus</name>
    <dbReference type="NCBI Taxonomy" id="2730080"/>
    <lineage>
        <taxon>Bacteria</taxon>
        <taxon>Pseudomonadati</taxon>
        <taxon>Thermodesulfobacteriota</taxon>
        <taxon>Desulfovibrionia</taxon>
        <taxon>Desulfovibrionales</taxon>
        <taxon>Desulfovibrionaceae</taxon>
        <taxon>Fundidesulfovibrio</taxon>
    </lineage>
</organism>
<evidence type="ECO:0008006" key="4">
    <source>
        <dbReference type="Google" id="ProtNLM"/>
    </source>
</evidence>
<feature type="chain" id="PRO_5028970094" description="Lipoprotein" evidence="1">
    <location>
        <begin position="20"/>
        <end position="194"/>
    </location>
</feature>
<keyword evidence="1" id="KW-0732">Signal</keyword>
<sequence length="194" mass="20693">MKRVLPLLAFLILLAGCSAVPPQSVTLAPQAKVPTGNVGKGKTVALQVSDARHGQPIGYRNADGSRTAAITVEGGDLSKPVGEEVMKTLSNLGFKPVPWQEGAPLSLSVTVRELAYTAQSLTVTRKVTVKCVLSARVVNGPGRWEGSYPVTHEKEMALAPDENANARMLNDVLSESLSMLLSDPEMVQYLGKDR</sequence>
<comment type="caution">
    <text evidence="2">The sequence shown here is derived from an EMBL/GenBank/DDBJ whole genome shotgun (WGS) entry which is preliminary data.</text>
</comment>
<reference evidence="2 3" key="1">
    <citation type="submission" date="2020-04" db="EMBL/GenBank/DDBJ databases">
        <authorList>
            <consortium name="Desulfovibrio sp. FSS-1 genome sequencing consortium"/>
            <person name="Shimoshige H."/>
            <person name="Kobayashi H."/>
            <person name="Maekawa T."/>
        </authorList>
    </citation>
    <scope>NUCLEOTIDE SEQUENCE [LARGE SCALE GENOMIC DNA]</scope>
    <source>
        <strain evidence="2 3">SIID29052-01</strain>
    </source>
</reference>
<dbReference type="EMBL" id="BLTE01000004">
    <property type="protein sequence ID" value="GFK93401.1"/>
    <property type="molecule type" value="Genomic_DNA"/>
</dbReference>
<proteinExistence type="predicted"/>
<dbReference type="InterPro" id="IPR005619">
    <property type="entry name" value="Uncharacterised_YajG"/>
</dbReference>
<keyword evidence="3" id="KW-1185">Reference proteome</keyword>
<protein>
    <recommendedName>
        <fullName evidence="4">Lipoprotein</fullName>
    </recommendedName>
</protein>
<dbReference type="PROSITE" id="PS51257">
    <property type="entry name" value="PROKAR_LIPOPROTEIN"/>
    <property type="match status" value="1"/>
</dbReference>
<feature type="signal peptide" evidence="1">
    <location>
        <begin position="1"/>
        <end position="19"/>
    </location>
</feature>
<evidence type="ECO:0000313" key="3">
    <source>
        <dbReference type="Proteomes" id="UP000494245"/>
    </source>
</evidence>
<evidence type="ECO:0000313" key="2">
    <source>
        <dbReference type="EMBL" id="GFK93401.1"/>
    </source>
</evidence>
<dbReference type="Proteomes" id="UP000494245">
    <property type="component" value="Unassembled WGS sequence"/>
</dbReference>
<name>A0A6V8LS56_9BACT</name>
<gene>
    <name evidence="2" type="ORF">NNJEOMEG_01233</name>
</gene>
<dbReference type="AlphaFoldDB" id="A0A6V8LS56"/>
<dbReference type="Pfam" id="PF03923">
    <property type="entry name" value="Lipoprotein_16"/>
    <property type="match status" value="1"/>
</dbReference>
<dbReference type="RefSeq" id="WP_173082392.1">
    <property type="nucleotide sequence ID" value="NZ_BLTE01000004.1"/>
</dbReference>